<dbReference type="GO" id="GO:0070181">
    <property type="term" value="F:small ribosomal subunit rRNA binding"/>
    <property type="evidence" value="ECO:0007669"/>
    <property type="project" value="TreeGrafter"/>
</dbReference>
<comment type="function">
    <text evidence="3">Binds together with bS18 to 16S ribosomal RNA.</text>
</comment>
<dbReference type="GO" id="GO:0006412">
    <property type="term" value="P:translation"/>
    <property type="evidence" value="ECO:0007669"/>
    <property type="project" value="UniProtKB-UniRule"/>
</dbReference>
<keyword evidence="6" id="KW-1185">Reference proteome</keyword>
<keyword evidence="3" id="KW-0694">RNA-binding</keyword>
<dbReference type="RefSeq" id="WP_073073847.1">
    <property type="nucleotide sequence ID" value="NZ_FQXN01000007.1"/>
</dbReference>
<comment type="similarity">
    <text evidence="1 3">Belongs to the bacterial ribosomal protein bS6 family.</text>
</comment>
<keyword evidence="3" id="KW-0699">rRNA-binding</keyword>
<dbReference type="Proteomes" id="UP000242592">
    <property type="component" value="Unassembled WGS sequence"/>
</dbReference>
<protein>
    <recommendedName>
        <fullName evidence="2 3">Small ribosomal subunit protein bS6</fullName>
    </recommendedName>
</protein>
<dbReference type="OrthoDB" id="9812702at2"/>
<keyword evidence="3 5" id="KW-0689">Ribosomal protein</keyword>
<dbReference type="InterPro" id="IPR035980">
    <property type="entry name" value="Ribosomal_bS6_sf"/>
</dbReference>
<dbReference type="EMBL" id="FQXN01000007">
    <property type="protein sequence ID" value="SHH56385.1"/>
    <property type="molecule type" value="Genomic_DNA"/>
</dbReference>
<organism evidence="5 6">
    <name type="scientific">Thermosipho atlanticus DSM 15807</name>
    <dbReference type="NCBI Taxonomy" id="1123380"/>
    <lineage>
        <taxon>Bacteria</taxon>
        <taxon>Thermotogati</taxon>
        <taxon>Thermotogota</taxon>
        <taxon>Thermotogae</taxon>
        <taxon>Thermotogales</taxon>
        <taxon>Fervidobacteriaceae</taxon>
        <taxon>Thermosipho</taxon>
    </lineage>
</organism>
<dbReference type="AlphaFoldDB" id="A0A1M5TZX7"/>
<evidence type="ECO:0000256" key="4">
    <source>
        <dbReference type="SAM" id="MobiDB-lite"/>
    </source>
</evidence>
<dbReference type="PANTHER" id="PTHR21011">
    <property type="entry name" value="MITOCHONDRIAL 28S RIBOSOMAL PROTEIN S6"/>
    <property type="match status" value="1"/>
</dbReference>
<dbReference type="CDD" id="cd00473">
    <property type="entry name" value="bS6"/>
    <property type="match status" value="1"/>
</dbReference>
<reference evidence="6" key="1">
    <citation type="submission" date="2016-11" db="EMBL/GenBank/DDBJ databases">
        <authorList>
            <person name="Varghese N."/>
            <person name="Submissions S."/>
        </authorList>
    </citation>
    <scope>NUCLEOTIDE SEQUENCE [LARGE SCALE GENOMIC DNA]</scope>
    <source>
        <strain evidence="6">DSM 15807</strain>
    </source>
</reference>
<dbReference type="InterPro" id="IPR000529">
    <property type="entry name" value="Ribosomal_bS6"/>
</dbReference>
<dbReference type="GO" id="GO:0005840">
    <property type="term" value="C:ribosome"/>
    <property type="evidence" value="ECO:0007669"/>
    <property type="project" value="UniProtKB-KW"/>
</dbReference>
<evidence type="ECO:0000313" key="5">
    <source>
        <dbReference type="EMBL" id="SHH56385.1"/>
    </source>
</evidence>
<dbReference type="PANTHER" id="PTHR21011:SF1">
    <property type="entry name" value="SMALL RIBOSOMAL SUBUNIT PROTEIN BS6M"/>
    <property type="match status" value="1"/>
</dbReference>
<keyword evidence="3" id="KW-0687">Ribonucleoprotein</keyword>
<dbReference type="GO" id="GO:1990904">
    <property type="term" value="C:ribonucleoprotein complex"/>
    <property type="evidence" value="ECO:0007669"/>
    <property type="project" value="UniProtKB-KW"/>
</dbReference>
<feature type="region of interest" description="Disordered" evidence="4">
    <location>
        <begin position="98"/>
        <end position="119"/>
    </location>
</feature>
<dbReference type="NCBIfam" id="TIGR00166">
    <property type="entry name" value="S6"/>
    <property type="match status" value="1"/>
</dbReference>
<evidence type="ECO:0000256" key="3">
    <source>
        <dbReference type="HAMAP-Rule" id="MF_00360"/>
    </source>
</evidence>
<dbReference type="InterPro" id="IPR014717">
    <property type="entry name" value="Transl_elong_EF1B/ribsomal_bS6"/>
</dbReference>
<dbReference type="HAMAP" id="MF_00360">
    <property type="entry name" value="Ribosomal_bS6"/>
    <property type="match status" value="1"/>
</dbReference>
<dbReference type="Gene3D" id="3.30.70.60">
    <property type="match status" value="1"/>
</dbReference>
<dbReference type="SUPFAM" id="SSF54995">
    <property type="entry name" value="Ribosomal protein S6"/>
    <property type="match status" value="1"/>
</dbReference>
<sequence length="119" mass="14334">MRIYETMLIVKPDIAEEERENIINNLVEFLTEKLGAQVDKVDRMGIKKTAYPLKKYNEADYTVIYFKCSGENLSELEQYFKVRPEFLRWQTFRREDLEKEEKKQAKKEEVSENTEKVEE</sequence>
<dbReference type="GO" id="GO:0005737">
    <property type="term" value="C:cytoplasm"/>
    <property type="evidence" value="ECO:0007669"/>
    <property type="project" value="UniProtKB-ARBA"/>
</dbReference>
<gene>
    <name evidence="3" type="primary">rpsF</name>
    <name evidence="5" type="ORF">SAMN02745199_1563</name>
</gene>
<dbReference type="Pfam" id="PF01250">
    <property type="entry name" value="Ribosomal_S6"/>
    <property type="match status" value="1"/>
</dbReference>
<evidence type="ECO:0000313" key="6">
    <source>
        <dbReference type="Proteomes" id="UP000242592"/>
    </source>
</evidence>
<accession>A0A1M5TZX7</accession>
<dbReference type="STRING" id="1123380.SAMN02745199_1563"/>
<evidence type="ECO:0000256" key="1">
    <source>
        <dbReference type="ARBA" id="ARBA00009512"/>
    </source>
</evidence>
<dbReference type="GO" id="GO:0003735">
    <property type="term" value="F:structural constituent of ribosome"/>
    <property type="evidence" value="ECO:0007669"/>
    <property type="project" value="InterPro"/>
</dbReference>
<proteinExistence type="inferred from homology"/>
<evidence type="ECO:0000256" key="2">
    <source>
        <dbReference type="ARBA" id="ARBA00035294"/>
    </source>
</evidence>
<dbReference type="InterPro" id="IPR020814">
    <property type="entry name" value="Ribosomal_S6_plastid/chlpt"/>
</dbReference>
<name>A0A1M5TZX7_9BACT</name>